<dbReference type="EMBL" id="JACHID010000016">
    <property type="protein sequence ID" value="MBB5022792.1"/>
    <property type="molecule type" value="Genomic_DNA"/>
</dbReference>
<evidence type="ECO:0000313" key="1">
    <source>
        <dbReference type="EMBL" id="MBB5022792.1"/>
    </source>
</evidence>
<keyword evidence="2" id="KW-1185">Reference proteome</keyword>
<gene>
    <name evidence="1" type="ORF">HNR37_002136</name>
</gene>
<name>A0A7W7Y6B2_9BACT</name>
<organism evidence="1 2">
    <name type="scientific">Desulfurispira natronophila</name>
    <dbReference type="NCBI Taxonomy" id="682562"/>
    <lineage>
        <taxon>Bacteria</taxon>
        <taxon>Pseudomonadati</taxon>
        <taxon>Chrysiogenota</taxon>
        <taxon>Chrysiogenia</taxon>
        <taxon>Chrysiogenales</taxon>
        <taxon>Chrysiogenaceae</taxon>
        <taxon>Desulfurispira</taxon>
    </lineage>
</organism>
<protein>
    <submittedName>
        <fullName evidence="1">Uncharacterized protein</fullName>
    </submittedName>
</protein>
<evidence type="ECO:0000313" key="2">
    <source>
        <dbReference type="Proteomes" id="UP000528322"/>
    </source>
</evidence>
<dbReference type="RefSeq" id="WP_183733968.1">
    <property type="nucleotide sequence ID" value="NZ_JACHID010000016.1"/>
</dbReference>
<reference evidence="1 2" key="1">
    <citation type="submission" date="2020-08" db="EMBL/GenBank/DDBJ databases">
        <title>Genomic Encyclopedia of Type Strains, Phase IV (KMG-IV): sequencing the most valuable type-strain genomes for metagenomic binning, comparative biology and taxonomic classification.</title>
        <authorList>
            <person name="Goeker M."/>
        </authorList>
    </citation>
    <scope>NUCLEOTIDE SEQUENCE [LARGE SCALE GENOMIC DNA]</scope>
    <source>
        <strain evidence="1 2">DSM 22071</strain>
    </source>
</reference>
<proteinExistence type="predicted"/>
<dbReference type="Proteomes" id="UP000528322">
    <property type="component" value="Unassembled WGS sequence"/>
</dbReference>
<comment type="caution">
    <text evidence="1">The sequence shown here is derived from an EMBL/GenBank/DDBJ whole genome shotgun (WGS) entry which is preliminary data.</text>
</comment>
<accession>A0A7W7Y6B2</accession>
<sequence>MDGWIVLIVLAGLPILAYYRFQNNAKAIVCIFDALFIIVDKYGDSNDKEAYEALLDRYRNKDGKLTKVNSTVLYQLRRDARFFIAQHFANKESAMKMYEASIRSIIER</sequence>
<dbReference type="AlphaFoldDB" id="A0A7W7Y6B2"/>